<keyword evidence="2" id="KW-1185">Reference proteome</keyword>
<feature type="non-terminal residue" evidence="1">
    <location>
        <position position="95"/>
    </location>
</feature>
<reference evidence="2" key="1">
    <citation type="journal article" date="2017" name="Genome Biol.">
        <title>Comparative genomics reveals high biological diversity and specific adaptations in the industrially and medically important fungal genus Aspergillus.</title>
        <authorList>
            <person name="de Vries R.P."/>
            <person name="Riley R."/>
            <person name="Wiebenga A."/>
            <person name="Aguilar-Osorio G."/>
            <person name="Amillis S."/>
            <person name="Uchima C.A."/>
            <person name="Anderluh G."/>
            <person name="Asadollahi M."/>
            <person name="Askin M."/>
            <person name="Barry K."/>
            <person name="Battaglia E."/>
            <person name="Bayram O."/>
            <person name="Benocci T."/>
            <person name="Braus-Stromeyer S.A."/>
            <person name="Caldana C."/>
            <person name="Canovas D."/>
            <person name="Cerqueira G.C."/>
            <person name="Chen F."/>
            <person name="Chen W."/>
            <person name="Choi C."/>
            <person name="Clum A."/>
            <person name="Dos Santos R.A."/>
            <person name="Damasio A.R."/>
            <person name="Diallinas G."/>
            <person name="Emri T."/>
            <person name="Fekete E."/>
            <person name="Flipphi M."/>
            <person name="Freyberg S."/>
            <person name="Gallo A."/>
            <person name="Gournas C."/>
            <person name="Habgood R."/>
            <person name="Hainaut M."/>
            <person name="Harispe M.L."/>
            <person name="Henrissat B."/>
            <person name="Hilden K.S."/>
            <person name="Hope R."/>
            <person name="Hossain A."/>
            <person name="Karabika E."/>
            <person name="Karaffa L."/>
            <person name="Karanyi Z."/>
            <person name="Krasevec N."/>
            <person name="Kuo A."/>
            <person name="Kusch H."/>
            <person name="LaButti K."/>
            <person name="Lagendijk E.L."/>
            <person name="Lapidus A."/>
            <person name="Levasseur A."/>
            <person name="Lindquist E."/>
            <person name="Lipzen A."/>
            <person name="Logrieco A.F."/>
            <person name="MacCabe A."/>
            <person name="Maekelae M.R."/>
            <person name="Malavazi I."/>
            <person name="Melin P."/>
            <person name="Meyer V."/>
            <person name="Mielnichuk N."/>
            <person name="Miskei M."/>
            <person name="Molnar A.P."/>
            <person name="Mule G."/>
            <person name="Ngan C.Y."/>
            <person name="Orejas M."/>
            <person name="Orosz E."/>
            <person name="Ouedraogo J.P."/>
            <person name="Overkamp K.M."/>
            <person name="Park H.-S."/>
            <person name="Perrone G."/>
            <person name="Piumi F."/>
            <person name="Punt P.J."/>
            <person name="Ram A.F."/>
            <person name="Ramon A."/>
            <person name="Rauscher S."/>
            <person name="Record E."/>
            <person name="Riano-Pachon D.M."/>
            <person name="Robert V."/>
            <person name="Roehrig J."/>
            <person name="Ruller R."/>
            <person name="Salamov A."/>
            <person name="Salih N.S."/>
            <person name="Samson R.A."/>
            <person name="Sandor E."/>
            <person name="Sanguinetti M."/>
            <person name="Schuetze T."/>
            <person name="Sepcic K."/>
            <person name="Shelest E."/>
            <person name="Sherlock G."/>
            <person name="Sophianopoulou V."/>
            <person name="Squina F.M."/>
            <person name="Sun H."/>
            <person name="Susca A."/>
            <person name="Todd R.B."/>
            <person name="Tsang A."/>
            <person name="Unkles S.E."/>
            <person name="van de Wiele N."/>
            <person name="van Rossen-Uffink D."/>
            <person name="Oliveira J.V."/>
            <person name="Vesth T.C."/>
            <person name="Visser J."/>
            <person name="Yu J.-H."/>
            <person name="Zhou M."/>
            <person name="Andersen M.R."/>
            <person name="Archer D.B."/>
            <person name="Baker S.E."/>
            <person name="Benoit I."/>
            <person name="Brakhage A.A."/>
            <person name="Braus G.H."/>
            <person name="Fischer R."/>
            <person name="Frisvad J.C."/>
            <person name="Goldman G.H."/>
            <person name="Houbraken J."/>
            <person name="Oakley B."/>
            <person name="Pocsi I."/>
            <person name="Scazzocchio C."/>
            <person name="Seiboth B."/>
            <person name="vanKuyk P.A."/>
            <person name="Wortman J."/>
            <person name="Dyer P.S."/>
            <person name="Grigoriev I.V."/>
        </authorList>
    </citation>
    <scope>NUCLEOTIDE SEQUENCE [LARGE SCALE GENOMIC DNA]</scope>
    <source>
        <strain evidence="2">ITEM 5010</strain>
    </source>
</reference>
<dbReference type="EMBL" id="KV907500">
    <property type="protein sequence ID" value="OOF95235.1"/>
    <property type="molecule type" value="Genomic_DNA"/>
</dbReference>
<organism evidence="1 2">
    <name type="scientific">Aspergillus carbonarius (strain ITEM 5010)</name>
    <dbReference type="NCBI Taxonomy" id="602072"/>
    <lineage>
        <taxon>Eukaryota</taxon>
        <taxon>Fungi</taxon>
        <taxon>Dikarya</taxon>
        <taxon>Ascomycota</taxon>
        <taxon>Pezizomycotina</taxon>
        <taxon>Eurotiomycetes</taxon>
        <taxon>Eurotiomycetidae</taxon>
        <taxon>Eurotiales</taxon>
        <taxon>Aspergillaceae</taxon>
        <taxon>Aspergillus</taxon>
        <taxon>Aspergillus subgen. Circumdati</taxon>
    </lineage>
</organism>
<proteinExistence type="predicted"/>
<evidence type="ECO:0000313" key="2">
    <source>
        <dbReference type="Proteomes" id="UP000188318"/>
    </source>
</evidence>
<gene>
    <name evidence="1" type="ORF">ASPCADRAFT_207714</name>
</gene>
<protein>
    <submittedName>
        <fullName evidence="1">Uncharacterized protein</fullName>
    </submittedName>
</protein>
<accession>A0A1R3RL74</accession>
<evidence type="ECO:0000313" key="1">
    <source>
        <dbReference type="EMBL" id="OOF95235.1"/>
    </source>
</evidence>
<dbReference type="VEuPathDB" id="FungiDB:ASPCADRAFT_207714"/>
<dbReference type="AlphaFoldDB" id="A0A1R3RL74"/>
<name>A0A1R3RL74_ASPC5</name>
<sequence length="95" mass="10143">MAYGVLQNPTHLGNRFPPTTQPHTLVRNTAIFSFLSNGGGCLGSMAGGRCARRSSRNCLSSGPFHYVIILISSGAVPPAGYWLEIRLSRAPLISV</sequence>
<dbReference type="Proteomes" id="UP000188318">
    <property type="component" value="Unassembled WGS sequence"/>
</dbReference>